<name>A0A383D3G6_9ZZZZ</name>
<accession>A0A383D3G6</accession>
<evidence type="ECO:0000313" key="1">
    <source>
        <dbReference type="EMBL" id="SVE39087.1"/>
    </source>
</evidence>
<reference evidence="1" key="1">
    <citation type="submission" date="2018-05" db="EMBL/GenBank/DDBJ databases">
        <authorList>
            <person name="Lanie J.A."/>
            <person name="Ng W.-L."/>
            <person name="Kazmierczak K.M."/>
            <person name="Andrzejewski T.M."/>
            <person name="Davidsen T.M."/>
            <person name="Wayne K.J."/>
            <person name="Tettelin H."/>
            <person name="Glass J.I."/>
            <person name="Rusch D."/>
            <person name="Podicherti R."/>
            <person name="Tsui H.-C.T."/>
            <person name="Winkler M.E."/>
        </authorList>
    </citation>
    <scope>NUCLEOTIDE SEQUENCE</scope>
</reference>
<dbReference type="AlphaFoldDB" id="A0A383D3G6"/>
<protein>
    <submittedName>
        <fullName evidence="1">Uncharacterized protein</fullName>
    </submittedName>
</protein>
<dbReference type="EMBL" id="UINC01214038">
    <property type="protein sequence ID" value="SVE39087.1"/>
    <property type="molecule type" value="Genomic_DNA"/>
</dbReference>
<sequence length="83" mass="9512">MGILKNLKRRLGMAKRFKGGIKEEVVEEIAKRVAEEDIEEMIEIKEDIPEGKKSKEEFLISAGMQDRPNSLMALTAWEEYKAS</sequence>
<gene>
    <name evidence="1" type="ORF">METZ01_LOCUS491941</name>
</gene>
<organism evidence="1">
    <name type="scientific">marine metagenome</name>
    <dbReference type="NCBI Taxonomy" id="408172"/>
    <lineage>
        <taxon>unclassified sequences</taxon>
        <taxon>metagenomes</taxon>
        <taxon>ecological metagenomes</taxon>
    </lineage>
</organism>
<proteinExistence type="predicted"/>